<sequence length="319" mass="37024">MYLLDKAIRVEDCKRTLRSYLIKDGQIQYVTKTFEKWNKRRVAMNGIAMADGRVMFDDGILKCTDFHGFQKRQIELIRKGCTTIAAAPNVKYEKDIEAELKRAKHSMASSTLDYTIGLTIPIKLLRPSLLRVCQQHRIPFLKVQIESFSDIKHLPWTHISQTLLTYHSVLIPDFNLVSEKFKDLAFKEWMRCCERFQIHTDAPMQSLKRWSKTSLQKVGLYPKKGVLLNGSDADYLLFHINETQNQISLEQNVARQAQNVYDEKEPVIVVLKSEIIKSNEQITLRPGFGRLVEVKRPGRFLSLSDVSYYEQLHRQLSSS</sequence>
<dbReference type="EMBL" id="CP020814">
    <property type="protein sequence ID" value="ARK30322.1"/>
    <property type="molecule type" value="Genomic_DNA"/>
</dbReference>
<dbReference type="InterPro" id="IPR011059">
    <property type="entry name" value="Metal-dep_hydrolase_composite"/>
</dbReference>
<dbReference type="Gene3D" id="3.20.20.140">
    <property type="entry name" value="Metal-dependent hydrolases"/>
    <property type="match status" value="1"/>
</dbReference>
<name>A0A1X9MIC0_9BACI</name>
<proteinExistence type="predicted"/>
<dbReference type="RefSeq" id="WP_066151487.1">
    <property type="nucleotide sequence ID" value="NZ_CP020814.1"/>
</dbReference>
<dbReference type="GO" id="GO:0016810">
    <property type="term" value="F:hydrolase activity, acting on carbon-nitrogen (but not peptide) bonds"/>
    <property type="evidence" value="ECO:0007669"/>
    <property type="project" value="InterPro"/>
</dbReference>
<dbReference type="AlphaFoldDB" id="A0A1X9MIC0"/>
<dbReference type="KEGG" id="bkw:BkAM31D_11060"/>
<dbReference type="SUPFAM" id="SSF51338">
    <property type="entry name" value="Composite domain of metallo-dependent hydrolases"/>
    <property type="match status" value="1"/>
</dbReference>
<accession>A0A1X9MIC0</accession>
<reference evidence="1 2" key="1">
    <citation type="submission" date="2017-04" db="EMBL/GenBank/DDBJ databases">
        <title>Bacillus krulwichiae AM31D Genome sequencing and assembly.</title>
        <authorList>
            <person name="Krulwich T.A."/>
            <person name="Anastor L."/>
            <person name="Ehrlich R."/>
            <person name="Ehrlich G.D."/>
            <person name="Janto B."/>
        </authorList>
    </citation>
    <scope>NUCLEOTIDE SEQUENCE [LARGE SCALE GENOMIC DNA]</scope>
    <source>
        <strain evidence="1 2">AM31D</strain>
    </source>
</reference>
<dbReference type="Gene3D" id="2.30.40.10">
    <property type="entry name" value="Urease, subunit C, domain 1"/>
    <property type="match status" value="1"/>
</dbReference>
<evidence type="ECO:0000313" key="1">
    <source>
        <dbReference type="EMBL" id="ARK30322.1"/>
    </source>
</evidence>
<dbReference type="STRING" id="199441.BkAM31D_11060"/>
<keyword evidence="2" id="KW-1185">Reference proteome</keyword>
<gene>
    <name evidence="1" type="ORF">BkAM31D_11060</name>
</gene>
<organism evidence="1 2">
    <name type="scientific">Halalkalibacter krulwichiae</name>
    <dbReference type="NCBI Taxonomy" id="199441"/>
    <lineage>
        <taxon>Bacteria</taxon>
        <taxon>Bacillati</taxon>
        <taxon>Bacillota</taxon>
        <taxon>Bacilli</taxon>
        <taxon>Bacillales</taxon>
        <taxon>Bacillaceae</taxon>
        <taxon>Halalkalibacter</taxon>
    </lineage>
</organism>
<evidence type="ECO:0000313" key="2">
    <source>
        <dbReference type="Proteomes" id="UP000193006"/>
    </source>
</evidence>
<dbReference type="Proteomes" id="UP000193006">
    <property type="component" value="Chromosome"/>
</dbReference>
<protein>
    <submittedName>
        <fullName evidence="1">Phenylhydantoinase</fullName>
    </submittedName>
</protein>